<dbReference type="Proteomes" id="UP000243499">
    <property type="component" value="Chromosome 1"/>
</dbReference>
<organism evidence="2">
    <name type="scientific">Panicum hallii</name>
    <dbReference type="NCBI Taxonomy" id="206008"/>
    <lineage>
        <taxon>Eukaryota</taxon>
        <taxon>Viridiplantae</taxon>
        <taxon>Streptophyta</taxon>
        <taxon>Embryophyta</taxon>
        <taxon>Tracheophyta</taxon>
        <taxon>Spermatophyta</taxon>
        <taxon>Magnoliopsida</taxon>
        <taxon>Liliopsida</taxon>
        <taxon>Poales</taxon>
        <taxon>Poaceae</taxon>
        <taxon>PACMAD clade</taxon>
        <taxon>Panicoideae</taxon>
        <taxon>Panicodae</taxon>
        <taxon>Paniceae</taxon>
        <taxon>Panicinae</taxon>
        <taxon>Panicum</taxon>
        <taxon>Panicum sect. Panicum</taxon>
    </lineage>
</organism>
<accession>A0A2T8KXU8</accession>
<dbReference type="Gramene" id="PVH66981">
    <property type="protein sequence ID" value="PVH66981"/>
    <property type="gene ID" value="PAHAL_1G399500"/>
</dbReference>
<dbReference type="AlphaFoldDB" id="A0A2T8KXU8"/>
<feature type="region of interest" description="Disordered" evidence="1">
    <location>
        <begin position="1"/>
        <end position="58"/>
    </location>
</feature>
<feature type="compositionally biased region" description="Polar residues" evidence="1">
    <location>
        <begin position="1"/>
        <end position="11"/>
    </location>
</feature>
<gene>
    <name evidence="2" type="ORF">PAHAL_1G399500</name>
</gene>
<dbReference type="EMBL" id="CM008046">
    <property type="protein sequence ID" value="PVH66981.1"/>
    <property type="molecule type" value="Genomic_DNA"/>
</dbReference>
<reference evidence="2" key="1">
    <citation type="submission" date="2018-04" db="EMBL/GenBank/DDBJ databases">
        <title>WGS assembly of Panicum hallii.</title>
        <authorList>
            <person name="Lovell J."/>
            <person name="Jenkins J."/>
            <person name="Lowry D."/>
            <person name="Mamidi S."/>
            <person name="Sreedasyam A."/>
            <person name="Weng X."/>
            <person name="Barry K."/>
            <person name="Bonette J."/>
            <person name="Campitelli B."/>
            <person name="Daum C."/>
            <person name="Gordon S."/>
            <person name="Gould B."/>
            <person name="Lipzen A."/>
            <person name="Macqueen A."/>
            <person name="Palacio-Mejia J."/>
            <person name="Plott C."/>
            <person name="Shakirov E."/>
            <person name="Shu S."/>
            <person name="Yoshinaga Y."/>
            <person name="Zane M."/>
            <person name="Rokhsar D."/>
            <person name="Grimwood J."/>
            <person name="Schmutz J."/>
            <person name="Juenger T."/>
        </authorList>
    </citation>
    <scope>NUCLEOTIDE SEQUENCE [LARGE SCALE GENOMIC DNA]</scope>
    <source>
        <strain evidence="2">FIL2</strain>
    </source>
</reference>
<evidence type="ECO:0000256" key="1">
    <source>
        <dbReference type="SAM" id="MobiDB-lite"/>
    </source>
</evidence>
<protein>
    <submittedName>
        <fullName evidence="2">Uncharacterized protein</fullName>
    </submittedName>
</protein>
<proteinExistence type="predicted"/>
<sequence>MIGRGTRSSVGFRTKRAPGSRPPLVSGSPLVHSSVRAPGLSPATHHPRPNHSPPIRPITDATPNCLIMFSRSDRVHRVECGCVHVNMYYILKEK</sequence>
<evidence type="ECO:0000313" key="2">
    <source>
        <dbReference type="EMBL" id="PVH66981.1"/>
    </source>
</evidence>
<name>A0A2T8KXU8_9POAL</name>